<feature type="transmembrane region" description="Helical" evidence="13">
    <location>
        <begin position="185"/>
        <end position="206"/>
    </location>
</feature>
<dbReference type="InterPro" id="IPR006135">
    <property type="entry name" value="T3SS_substrate_exporter"/>
</dbReference>
<comment type="function">
    <text evidence="12 13">Required for formation of the rod structure in the basal body of the flagellar apparatus. Together with FliI and FliH, may constitute the export apparatus of flagellin.</text>
</comment>
<keyword evidence="15" id="KW-0966">Cell projection</keyword>
<dbReference type="Proteomes" id="UP001056201">
    <property type="component" value="Chromosome 1"/>
</dbReference>
<keyword evidence="11 13" id="KW-1006">Bacterial flagellum protein export</keyword>
<evidence type="ECO:0000313" key="16">
    <source>
        <dbReference type="Proteomes" id="UP001056201"/>
    </source>
</evidence>
<keyword evidence="5 13" id="KW-1003">Cell membrane</keyword>
<evidence type="ECO:0000256" key="2">
    <source>
        <dbReference type="ARBA" id="ARBA00010690"/>
    </source>
</evidence>
<keyword evidence="15" id="KW-0969">Cilium</keyword>
<evidence type="ECO:0000256" key="6">
    <source>
        <dbReference type="ARBA" id="ARBA00022692"/>
    </source>
</evidence>
<dbReference type="EMBL" id="CP097635">
    <property type="protein sequence ID" value="URI07981.1"/>
    <property type="molecule type" value="Genomic_DNA"/>
</dbReference>
<evidence type="ECO:0000256" key="14">
    <source>
        <dbReference type="SAM" id="MobiDB-lite"/>
    </source>
</evidence>
<reference evidence="15" key="1">
    <citation type="submission" date="2022-05" db="EMBL/GenBank/DDBJ databases">
        <title>An RpoN-dependent PEP-CTERM gene is involved in floc formation of an Aquincola tertiaricarbonis strain.</title>
        <authorList>
            <person name="Qiu D."/>
            <person name="Xia M."/>
        </authorList>
    </citation>
    <scope>NUCLEOTIDE SEQUENCE</scope>
    <source>
        <strain evidence="15">RN12</strain>
    </source>
</reference>
<evidence type="ECO:0000256" key="10">
    <source>
        <dbReference type="ARBA" id="ARBA00023136"/>
    </source>
</evidence>
<evidence type="ECO:0000256" key="5">
    <source>
        <dbReference type="ARBA" id="ARBA00022475"/>
    </source>
</evidence>
<feature type="transmembrane region" description="Helical" evidence="13">
    <location>
        <begin position="145"/>
        <end position="165"/>
    </location>
</feature>
<comment type="caution">
    <text evidence="13">Lacks conserved residue(s) required for the propagation of feature annotation.</text>
</comment>
<proteinExistence type="inferred from homology"/>
<keyword evidence="4 13" id="KW-0813">Transport</keyword>
<dbReference type="SUPFAM" id="SSF160544">
    <property type="entry name" value="EscU C-terminal domain-like"/>
    <property type="match status" value="1"/>
</dbReference>
<keyword evidence="16" id="KW-1185">Reference proteome</keyword>
<dbReference type="NCBIfam" id="TIGR00328">
    <property type="entry name" value="flhB"/>
    <property type="match status" value="1"/>
</dbReference>
<name>A0ABY4S3F9_AQUTE</name>
<dbReference type="RefSeq" id="WP_250196203.1">
    <property type="nucleotide sequence ID" value="NZ_CP097635.1"/>
</dbReference>
<organism evidence="15 16">
    <name type="scientific">Aquincola tertiaricarbonis</name>
    <dbReference type="NCBI Taxonomy" id="391953"/>
    <lineage>
        <taxon>Bacteria</taxon>
        <taxon>Pseudomonadati</taxon>
        <taxon>Pseudomonadota</taxon>
        <taxon>Betaproteobacteria</taxon>
        <taxon>Burkholderiales</taxon>
        <taxon>Sphaerotilaceae</taxon>
        <taxon>Aquincola</taxon>
    </lineage>
</organism>
<keyword evidence="9 13" id="KW-1133">Transmembrane helix</keyword>
<evidence type="ECO:0000256" key="7">
    <source>
        <dbReference type="ARBA" id="ARBA00022795"/>
    </source>
</evidence>
<evidence type="ECO:0000256" key="1">
    <source>
        <dbReference type="ARBA" id="ARBA00004651"/>
    </source>
</evidence>
<dbReference type="Gene3D" id="3.40.1690.10">
    <property type="entry name" value="secretion proteins EscU"/>
    <property type="match status" value="1"/>
</dbReference>
<dbReference type="InterPro" id="IPR029025">
    <property type="entry name" value="T3SS_substrate_exporter_C"/>
</dbReference>
<keyword evidence="6 13" id="KW-0812">Transmembrane</keyword>
<gene>
    <name evidence="13 15" type="primary">flhB</name>
    <name evidence="15" type="ORF">MW290_05205</name>
</gene>
<feature type="transmembrane region" description="Helical" evidence="13">
    <location>
        <begin position="84"/>
        <end position="109"/>
    </location>
</feature>
<accession>A0ABY4S3F9</accession>
<keyword evidence="15" id="KW-0282">Flagellum</keyword>
<evidence type="ECO:0000256" key="4">
    <source>
        <dbReference type="ARBA" id="ARBA00022448"/>
    </source>
</evidence>
<keyword evidence="10 13" id="KW-0472">Membrane</keyword>
<dbReference type="PANTHER" id="PTHR30531:SF12">
    <property type="entry name" value="FLAGELLAR BIOSYNTHETIC PROTEIN FLHB"/>
    <property type="match status" value="1"/>
</dbReference>
<evidence type="ECO:0000313" key="15">
    <source>
        <dbReference type="EMBL" id="URI07981.1"/>
    </source>
</evidence>
<protein>
    <recommendedName>
        <fullName evidence="3 13">Flagellar biosynthetic protein FlhB</fullName>
    </recommendedName>
</protein>
<dbReference type="Pfam" id="PF01312">
    <property type="entry name" value="Bac_export_2"/>
    <property type="match status" value="1"/>
</dbReference>
<comment type="similarity">
    <text evidence="2 13">Belongs to the type III secretion exporter family.</text>
</comment>
<dbReference type="InterPro" id="IPR006136">
    <property type="entry name" value="FlhB"/>
</dbReference>
<evidence type="ECO:0000256" key="9">
    <source>
        <dbReference type="ARBA" id="ARBA00022989"/>
    </source>
</evidence>
<keyword evidence="8 13" id="KW-0653">Protein transport</keyword>
<dbReference type="PANTHER" id="PTHR30531">
    <property type="entry name" value="FLAGELLAR BIOSYNTHETIC PROTEIN FLHB"/>
    <property type="match status" value="1"/>
</dbReference>
<feature type="region of interest" description="Disordered" evidence="14">
    <location>
        <begin position="358"/>
        <end position="387"/>
    </location>
</feature>
<evidence type="ECO:0000256" key="13">
    <source>
        <dbReference type="RuleBase" id="RU364091"/>
    </source>
</evidence>
<dbReference type="PRINTS" id="PR00950">
    <property type="entry name" value="TYPE3IMSPROT"/>
</dbReference>
<keyword evidence="7 13" id="KW-1005">Bacterial flagellum biogenesis</keyword>
<evidence type="ECO:0000256" key="11">
    <source>
        <dbReference type="ARBA" id="ARBA00023225"/>
    </source>
</evidence>
<sequence>MADSAQDKNLPASAKKLAKAREQGQVARSVDFGHFAAIAVGGWLLVKWAPDIAEWMQKILMQGLRFDHAMLQNPKLMGERAAALGVQMLMVIIPMGIVMSLVGVASACLSGGWNFTTKPLAPTFDKLNPLSGVMRLFSKGQLLQALKSVLLAAVLGAVGALYLQSRIESFAATLTMPLPAALQHAVSASLTGLIQVVVTLALFAAIDVPYQRWKLANDLKMSFQDAKDEHKEAEGNQEVKQKIKVKMREMSRKRMLAAVPKADLVVMNPTHYAVALQYDEKQMGAPRVVAKGTDLLALRIRDIARDAKVPVLEAPPLARALYQHAELEREIPAALFSAVAQVLAYVYQLRAAMAGEAPQPAEPADLPVPPELDPHNPAYVRATKRHR</sequence>
<comment type="subcellular location">
    <subcellularLocation>
        <location evidence="1">Cell membrane</location>
        <topology evidence="1">Multi-pass membrane protein</topology>
    </subcellularLocation>
</comment>
<evidence type="ECO:0000256" key="8">
    <source>
        <dbReference type="ARBA" id="ARBA00022927"/>
    </source>
</evidence>
<evidence type="ECO:0000256" key="12">
    <source>
        <dbReference type="ARBA" id="ARBA00025078"/>
    </source>
</evidence>
<evidence type="ECO:0000256" key="3">
    <source>
        <dbReference type="ARBA" id="ARBA00021622"/>
    </source>
</evidence>